<sequence length="232" mass="26104">MSLQGNMAENFRRFRQSFEIYSIATDLGKKDDAVQSMTLLHVAGPEVVEVYNTFKWDTAGDDKKLGKILEQLEKYCNPRKNVTYERHVFNKRNQQPGESIDTYVTDLRVKAKSCEFAQLTDTLIRDRVVCGITNDAVRARLLRDDKLTLETAIQICRASEISQTQAQSLQENNVTSHIHACQTEKNKRGSTKNRQNNKGSTNKVGSDRIRLTVGSVGAAMGQNNASRMENSA</sequence>
<dbReference type="STRING" id="307972.A0A2G8JGK9"/>
<dbReference type="EMBL" id="MRZV01002061">
    <property type="protein sequence ID" value="PIK34848.1"/>
    <property type="molecule type" value="Genomic_DNA"/>
</dbReference>
<protein>
    <recommendedName>
        <fullName evidence="4">Retrotransposon gag domain-containing protein</fullName>
    </recommendedName>
</protein>
<feature type="region of interest" description="Disordered" evidence="1">
    <location>
        <begin position="182"/>
        <end position="209"/>
    </location>
</feature>
<comment type="caution">
    <text evidence="2">The sequence shown here is derived from an EMBL/GenBank/DDBJ whole genome shotgun (WGS) entry which is preliminary data.</text>
</comment>
<dbReference type="AlphaFoldDB" id="A0A2G8JGK9"/>
<dbReference type="Proteomes" id="UP000230750">
    <property type="component" value="Unassembled WGS sequence"/>
</dbReference>
<evidence type="ECO:0000313" key="2">
    <source>
        <dbReference type="EMBL" id="PIK34848.1"/>
    </source>
</evidence>
<dbReference type="OrthoDB" id="7323790at2759"/>
<accession>A0A2G8JGK9</accession>
<feature type="compositionally biased region" description="Polar residues" evidence="1">
    <location>
        <begin position="192"/>
        <end position="204"/>
    </location>
</feature>
<organism evidence="2 3">
    <name type="scientific">Stichopus japonicus</name>
    <name type="common">Sea cucumber</name>
    <dbReference type="NCBI Taxonomy" id="307972"/>
    <lineage>
        <taxon>Eukaryota</taxon>
        <taxon>Metazoa</taxon>
        <taxon>Echinodermata</taxon>
        <taxon>Eleutherozoa</taxon>
        <taxon>Echinozoa</taxon>
        <taxon>Holothuroidea</taxon>
        <taxon>Aspidochirotacea</taxon>
        <taxon>Aspidochirotida</taxon>
        <taxon>Stichopodidae</taxon>
        <taxon>Apostichopus</taxon>
    </lineage>
</organism>
<reference evidence="2 3" key="1">
    <citation type="journal article" date="2017" name="PLoS Biol.">
        <title>The sea cucumber genome provides insights into morphological evolution and visceral regeneration.</title>
        <authorList>
            <person name="Zhang X."/>
            <person name="Sun L."/>
            <person name="Yuan J."/>
            <person name="Sun Y."/>
            <person name="Gao Y."/>
            <person name="Zhang L."/>
            <person name="Li S."/>
            <person name="Dai H."/>
            <person name="Hamel J.F."/>
            <person name="Liu C."/>
            <person name="Yu Y."/>
            <person name="Liu S."/>
            <person name="Lin W."/>
            <person name="Guo K."/>
            <person name="Jin S."/>
            <person name="Xu P."/>
            <person name="Storey K.B."/>
            <person name="Huan P."/>
            <person name="Zhang T."/>
            <person name="Zhou Y."/>
            <person name="Zhang J."/>
            <person name="Lin C."/>
            <person name="Li X."/>
            <person name="Xing L."/>
            <person name="Huo D."/>
            <person name="Sun M."/>
            <person name="Wang L."/>
            <person name="Mercier A."/>
            <person name="Li F."/>
            <person name="Yang H."/>
            <person name="Xiang J."/>
        </authorList>
    </citation>
    <scope>NUCLEOTIDE SEQUENCE [LARGE SCALE GENOMIC DNA]</scope>
    <source>
        <strain evidence="2">Shaxun</strain>
        <tissue evidence="2">Muscle</tissue>
    </source>
</reference>
<proteinExistence type="predicted"/>
<evidence type="ECO:0008006" key="4">
    <source>
        <dbReference type="Google" id="ProtNLM"/>
    </source>
</evidence>
<evidence type="ECO:0000256" key="1">
    <source>
        <dbReference type="SAM" id="MobiDB-lite"/>
    </source>
</evidence>
<gene>
    <name evidence="2" type="ORF">BSL78_28326</name>
</gene>
<name>A0A2G8JGK9_STIJA</name>
<dbReference type="PANTHER" id="PTHR33198">
    <property type="entry name" value="ANK_REP_REGION DOMAIN-CONTAINING PROTEIN-RELATED"/>
    <property type="match status" value="1"/>
</dbReference>
<keyword evidence="3" id="KW-1185">Reference proteome</keyword>
<evidence type="ECO:0000313" key="3">
    <source>
        <dbReference type="Proteomes" id="UP000230750"/>
    </source>
</evidence>